<gene>
    <name evidence="1" type="ORF">PVAP13_2KG347896</name>
</gene>
<organism evidence="1 2">
    <name type="scientific">Panicum virgatum</name>
    <name type="common">Blackwell switchgrass</name>
    <dbReference type="NCBI Taxonomy" id="38727"/>
    <lineage>
        <taxon>Eukaryota</taxon>
        <taxon>Viridiplantae</taxon>
        <taxon>Streptophyta</taxon>
        <taxon>Embryophyta</taxon>
        <taxon>Tracheophyta</taxon>
        <taxon>Spermatophyta</taxon>
        <taxon>Magnoliopsida</taxon>
        <taxon>Liliopsida</taxon>
        <taxon>Poales</taxon>
        <taxon>Poaceae</taxon>
        <taxon>PACMAD clade</taxon>
        <taxon>Panicoideae</taxon>
        <taxon>Panicodae</taxon>
        <taxon>Paniceae</taxon>
        <taxon>Panicinae</taxon>
        <taxon>Panicum</taxon>
        <taxon>Panicum sect. Hiantes</taxon>
    </lineage>
</organism>
<dbReference type="EMBL" id="CM029039">
    <property type="protein sequence ID" value="KAG2643676.1"/>
    <property type="molecule type" value="Genomic_DNA"/>
</dbReference>
<name>A0A8T0WCS3_PANVG</name>
<sequence>MAGDRAAAACRGLAGCMRAAGPGLGASCGGSVGGRKAADGGRLLVGCWQRCRHPRRRVPEPALMVFDRLDVRRCYACGGAMPSCMGCLIGGGDGALKPL</sequence>
<dbReference type="AlphaFoldDB" id="A0A8T0WCS3"/>
<evidence type="ECO:0000313" key="2">
    <source>
        <dbReference type="Proteomes" id="UP000823388"/>
    </source>
</evidence>
<comment type="caution">
    <text evidence="1">The sequence shown here is derived from an EMBL/GenBank/DDBJ whole genome shotgun (WGS) entry which is preliminary data.</text>
</comment>
<reference evidence="1" key="1">
    <citation type="submission" date="2020-05" db="EMBL/GenBank/DDBJ databases">
        <title>WGS assembly of Panicum virgatum.</title>
        <authorList>
            <person name="Lovell J.T."/>
            <person name="Jenkins J."/>
            <person name="Shu S."/>
            <person name="Juenger T.E."/>
            <person name="Schmutz J."/>
        </authorList>
    </citation>
    <scope>NUCLEOTIDE SEQUENCE</scope>
    <source>
        <strain evidence="1">AP13</strain>
    </source>
</reference>
<proteinExistence type="predicted"/>
<keyword evidence="2" id="KW-1185">Reference proteome</keyword>
<evidence type="ECO:0000313" key="1">
    <source>
        <dbReference type="EMBL" id="KAG2643676.1"/>
    </source>
</evidence>
<dbReference type="Proteomes" id="UP000823388">
    <property type="component" value="Chromosome 2K"/>
</dbReference>
<accession>A0A8T0WCS3</accession>
<protein>
    <submittedName>
        <fullName evidence="1">Uncharacterized protein</fullName>
    </submittedName>
</protein>